<dbReference type="AlphaFoldDB" id="A0A068NBS3"/>
<dbReference type="EMBL" id="JAEFBZ010000001">
    <property type="protein sequence ID" value="MBK1607416.1"/>
    <property type="molecule type" value="Genomic_DNA"/>
</dbReference>
<evidence type="ECO:0000256" key="1">
    <source>
        <dbReference type="SAM" id="Phobius"/>
    </source>
</evidence>
<dbReference type="PATRIC" id="fig|1396.420.peg.4603"/>
<dbReference type="Proteomes" id="UP000613452">
    <property type="component" value="Unassembled WGS sequence"/>
</dbReference>
<evidence type="ECO:0000313" key="3">
    <source>
        <dbReference type="EMBL" id="MBK1607416.1"/>
    </source>
</evidence>
<dbReference type="RefSeq" id="WP_000871756.1">
    <property type="nucleotide sequence ID" value="NZ_AP022857.1"/>
</dbReference>
<accession>A0A068NBS3</accession>
<reference evidence="2 5" key="1">
    <citation type="submission" date="2015-12" db="EMBL/GenBank/DDBJ databases">
        <title>Bacillus cereus Group isolate.</title>
        <authorList>
            <person name="Kovac J."/>
        </authorList>
    </citation>
    <scope>NUCLEOTIDE SEQUENCE [LARGE SCALE GENOMIC DNA]</scope>
    <source>
        <strain evidence="2 5">FSL W8-0275</strain>
    </source>
</reference>
<feature type="transmembrane region" description="Helical" evidence="1">
    <location>
        <begin position="6"/>
        <end position="22"/>
    </location>
</feature>
<dbReference type="Proteomes" id="UP001163707">
    <property type="component" value="Chromosome"/>
</dbReference>
<dbReference type="KEGG" id="bcef:BcrFT9_03425"/>
<protein>
    <submittedName>
        <fullName evidence="2">Phosphoglycerate mutase</fullName>
    </submittedName>
</protein>
<evidence type="ECO:0000313" key="4">
    <source>
        <dbReference type="EMBL" id="UYW70123.1"/>
    </source>
</evidence>
<dbReference type="EMBL" id="LOMT01000001">
    <property type="protein sequence ID" value="KXY04785.1"/>
    <property type="molecule type" value="Genomic_DNA"/>
</dbReference>
<keyword evidence="1" id="KW-1133">Transmembrane helix</keyword>
<keyword evidence="1" id="KW-0472">Membrane</keyword>
<name>A0A068NBS3_BACCE</name>
<reference evidence="4" key="3">
    <citation type="submission" date="2023-02" db="EMBL/GenBank/DDBJ databases">
        <title>Complete Genome Sequence of Bacillus cereus sensu lato isolate BC38B from pepper closely related to the Bacillus anthracis clade.</title>
        <authorList>
            <person name="Abdelli M."/>
            <person name="Cerar Kisek T."/>
            <person name="Falaise C."/>
            <person name="Cumont A."/>
            <person name="Giraud M."/>
            <person name="Chatoux J."/>
            <person name="Rogee S."/>
            <person name="Dadvisard M."/>
            <person name="Larigauderie G."/>
            <person name="Raynaud F."/>
            <person name="Godic Torkar K."/>
            <person name="Ramisse V."/>
        </authorList>
    </citation>
    <scope>NUCLEOTIDE SEQUENCE</scope>
    <source>
        <strain evidence="4">BC38B</strain>
    </source>
</reference>
<evidence type="ECO:0000313" key="5">
    <source>
        <dbReference type="Proteomes" id="UP000075591"/>
    </source>
</evidence>
<evidence type="ECO:0000313" key="6">
    <source>
        <dbReference type="Proteomes" id="UP000613452"/>
    </source>
</evidence>
<organism evidence="2 5">
    <name type="scientific">Bacillus cereus</name>
    <dbReference type="NCBI Taxonomy" id="1396"/>
    <lineage>
        <taxon>Bacteria</taxon>
        <taxon>Bacillati</taxon>
        <taxon>Bacillota</taxon>
        <taxon>Bacilli</taxon>
        <taxon>Bacillales</taxon>
        <taxon>Bacillaceae</taxon>
        <taxon>Bacillus</taxon>
        <taxon>Bacillus cereus group</taxon>
    </lineage>
</organism>
<reference evidence="3 6" key="2">
    <citation type="submission" date="2020-12" db="EMBL/GenBank/DDBJ databases">
        <title>Genome assembly for a thermostable protease producing Bacillus cereus MAKP1 strain isolated from chicken gut.</title>
        <authorList>
            <person name="Malaviya A."/>
        </authorList>
    </citation>
    <scope>NUCLEOTIDE SEQUENCE [LARGE SCALE GENOMIC DNA]</scope>
    <source>
        <strain evidence="3 6">MAKP1</strain>
    </source>
</reference>
<dbReference type="OMA" id="WIIVFIG"/>
<feature type="transmembrane region" description="Helical" evidence="1">
    <location>
        <begin position="89"/>
        <end position="106"/>
    </location>
</feature>
<dbReference type="GeneID" id="75087489"/>
<dbReference type="Proteomes" id="UP000075591">
    <property type="component" value="Unassembled WGS sequence"/>
</dbReference>
<keyword evidence="1" id="KW-0812">Transmembrane</keyword>
<feature type="transmembrane region" description="Helical" evidence="1">
    <location>
        <begin position="43"/>
        <end position="60"/>
    </location>
</feature>
<evidence type="ECO:0000313" key="2">
    <source>
        <dbReference type="EMBL" id="KXY04785.1"/>
    </source>
</evidence>
<sequence length="112" mass="13047">MKWLTILIGMIIWGYINGFFSSDKTANPWITDDERETKIKQKAIIASWSGVFMFCTINLLNKWLGIETSNTSPYLPTSVATILKENVELQILFMLFITYGIFYVYYRRKLSA</sequence>
<dbReference type="EMBL" id="CP109872">
    <property type="protein sequence ID" value="UYW70123.1"/>
    <property type="molecule type" value="Genomic_DNA"/>
</dbReference>
<proteinExistence type="predicted"/>
<gene>
    <name evidence="2" type="ORF">AT274_17515</name>
    <name evidence="3" type="ORF">JCR31_05770</name>
    <name evidence="4" type="ORF">OK229_04295</name>
</gene>